<proteinExistence type="inferred from homology"/>
<accession>A0A1M5WWW4</accession>
<evidence type="ECO:0000256" key="5">
    <source>
        <dbReference type="HAMAP-Rule" id="MF_00378"/>
    </source>
</evidence>
<dbReference type="Pfam" id="PF13742">
    <property type="entry name" value="tRNA_anti_2"/>
    <property type="match status" value="1"/>
</dbReference>
<evidence type="ECO:0000313" key="12">
    <source>
        <dbReference type="Proteomes" id="UP000184139"/>
    </source>
</evidence>
<dbReference type="InterPro" id="IPR003753">
    <property type="entry name" value="Exonuc_VII_L"/>
</dbReference>
<dbReference type="PANTHER" id="PTHR30008:SF0">
    <property type="entry name" value="EXODEOXYRIBONUCLEASE 7 LARGE SUBUNIT"/>
    <property type="match status" value="1"/>
</dbReference>
<dbReference type="CDD" id="cd04489">
    <property type="entry name" value="ExoVII_LU_OBF"/>
    <property type="match status" value="1"/>
</dbReference>
<dbReference type="NCBIfam" id="TIGR00237">
    <property type="entry name" value="xseA"/>
    <property type="match status" value="1"/>
</dbReference>
<evidence type="ECO:0000256" key="3">
    <source>
        <dbReference type="ARBA" id="ARBA00022801"/>
    </source>
</evidence>
<feature type="region of interest" description="Disordered" evidence="8">
    <location>
        <begin position="440"/>
        <end position="459"/>
    </location>
</feature>
<comment type="subcellular location">
    <subcellularLocation>
        <location evidence="5 6">Cytoplasm</location>
    </subcellularLocation>
</comment>
<evidence type="ECO:0000259" key="10">
    <source>
        <dbReference type="Pfam" id="PF13742"/>
    </source>
</evidence>
<reference evidence="11 12" key="1">
    <citation type="submission" date="2016-11" db="EMBL/GenBank/DDBJ databases">
        <authorList>
            <person name="Jaros S."/>
            <person name="Januszkiewicz K."/>
            <person name="Wedrychowicz H."/>
        </authorList>
    </citation>
    <scope>NUCLEOTIDE SEQUENCE [LARGE SCALE GENOMIC DNA]</scope>
    <source>
        <strain evidence="11 12">DSM 9705</strain>
    </source>
</reference>
<keyword evidence="7" id="KW-0175">Coiled coil</keyword>
<comment type="catalytic activity">
    <reaction evidence="5 6">
        <text>Exonucleolytic cleavage in either 5'- to 3'- or 3'- to 5'-direction to yield nucleoside 5'-phosphates.</text>
        <dbReference type="EC" id="3.1.11.6"/>
    </reaction>
</comment>
<dbReference type="InterPro" id="IPR020579">
    <property type="entry name" value="Exonuc_VII_lsu_C"/>
</dbReference>
<keyword evidence="3 5" id="KW-0378">Hydrolase</keyword>
<dbReference type="GO" id="GO:0003676">
    <property type="term" value="F:nucleic acid binding"/>
    <property type="evidence" value="ECO:0007669"/>
    <property type="project" value="InterPro"/>
</dbReference>
<keyword evidence="12" id="KW-1185">Reference proteome</keyword>
<evidence type="ECO:0000256" key="1">
    <source>
        <dbReference type="ARBA" id="ARBA00022490"/>
    </source>
</evidence>
<dbReference type="GO" id="GO:0008855">
    <property type="term" value="F:exodeoxyribonuclease VII activity"/>
    <property type="evidence" value="ECO:0007669"/>
    <property type="project" value="UniProtKB-UniRule"/>
</dbReference>
<dbReference type="GO" id="GO:0009318">
    <property type="term" value="C:exodeoxyribonuclease VII complex"/>
    <property type="evidence" value="ECO:0007669"/>
    <property type="project" value="UniProtKB-UniRule"/>
</dbReference>
<comment type="similarity">
    <text evidence="5 6">Belongs to the XseA family.</text>
</comment>
<comment type="subunit">
    <text evidence="5">Heterooligomer composed of large and small subunits.</text>
</comment>
<keyword evidence="2 5" id="KW-0540">Nuclease</keyword>
<evidence type="ECO:0000256" key="6">
    <source>
        <dbReference type="RuleBase" id="RU004355"/>
    </source>
</evidence>
<dbReference type="STRING" id="1121409.SAMN02745124_02596"/>
<dbReference type="EC" id="3.1.11.6" evidence="5"/>
<evidence type="ECO:0000256" key="8">
    <source>
        <dbReference type="SAM" id="MobiDB-lite"/>
    </source>
</evidence>
<protein>
    <recommendedName>
        <fullName evidence="5">Exodeoxyribonuclease 7 large subunit</fullName>
        <ecNumber evidence="5">3.1.11.6</ecNumber>
    </recommendedName>
    <alternativeName>
        <fullName evidence="5">Exodeoxyribonuclease VII large subunit</fullName>
        <shortName evidence="5">Exonuclease VII large subunit</shortName>
    </alternativeName>
</protein>
<dbReference type="HAMAP" id="MF_00378">
    <property type="entry name" value="Exonuc_7_L"/>
    <property type="match status" value="1"/>
</dbReference>
<evidence type="ECO:0000256" key="4">
    <source>
        <dbReference type="ARBA" id="ARBA00022839"/>
    </source>
</evidence>
<feature type="coiled-coil region" evidence="7">
    <location>
        <begin position="314"/>
        <end position="341"/>
    </location>
</feature>
<organism evidence="11 12">
    <name type="scientific">Desulfofustis glycolicus DSM 9705</name>
    <dbReference type="NCBI Taxonomy" id="1121409"/>
    <lineage>
        <taxon>Bacteria</taxon>
        <taxon>Pseudomonadati</taxon>
        <taxon>Thermodesulfobacteriota</taxon>
        <taxon>Desulfobulbia</taxon>
        <taxon>Desulfobulbales</taxon>
        <taxon>Desulfocapsaceae</taxon>
        <taxon>Desulfofustis</taxon>
    </lineage>
</organism>
<evidence type="ECO:0000313" key="11">
    <source>
        <dbReference type="EMBL" id="SHH92089.1"/>
    </source>
</evidence>
<sequence length="459" mass="51523">MIVKDVKTVSELTKDISQLLEGRYRFVRVAGEISGLRRPFSGHYYFLLKDAQCQIRAVLFKNQQSFLSRDPCDGQQVICDGRITVYEPRGEYQIIVDTIDFHGTGHLQIAFERLKQRLKEQGLFDAATKRSIPRFIEKIVLITSPTGAAVHDFLTVCRKRRASLQVQIIPVRVQGEGAAQDISGAIDRAHELHPDVIVLCRGGGSIEDLWAFNEEEVAWAMHRARIPIVTGIGHETDFTIADFCSDLRGATPTGAAELLVIDNGVLSERVASLCARLQRSLTWRIDSIGSRLDRLNHFLSTFDAAFSQPTLRLDRAASRLIENMSRRLERARQRTDELTGRLRHNSPIHAIDAYQSRVSRLREMVTICGRQTIDKKRHQLQRAAAVLDSLSPLATMARGYSIVSTMPTRNHDSRLITDEQQVTVEEHIAITLHRGRLEARVTATHPSPASPKAALDTGD</sequence>
<evidence type="ECO:0000259" key="9">
    <source>
        <dbReference type="Pfam" id="PF02601"/>
    </source>
</evidence>
<keyword evidence="4 5" id="KW-0269">Exonuclease</keyword>
<dbReference type="GO" id="GO:0005737">
    <property type="term" value="C:cytoplasm"/>
    <property type="evidence" value="ECO:0007669"/>
    <property type="project" value="UniProtKB-SubCell"/>
</dbReference>
<dbReference type="PANTHER" id="PTHR30008">
    <property type="entry name" value="EXODEOXYRIBONUCLEASE 7 LARGE SUBUNIT"/>
    <property type="match status" value="1"/>
</dbReference>
<evidence type="ECO:0000256" key="2">
    <source>
        <dbReference type="ARBA" id="ARBA00022722"/>
    </source>
</evidence>
<dbReference type="Proteomes" id="UP000184139">
    <property type="component" value="Unassembled WGS sequence"/>
</dbReference>
<feature type="domain" description="OB-fold nucleic acid binding" evidence="10">
    <location>
        <begin position="8"/>
        <end position="99"/>
    </location>
</feature>
<dbReference type="Pfam" id="PF02601">
    <property type="entry name" value="Exonuc_VII_L"/>
    <property type="match status" value="1"/>
</dbReference>
<name>A0A1M5WWW4_9BACT</name>
<dbReference type="OrthoDB" id="9802795at2"/>
<comment type="function">
    <text evidence="5">Bidirectionally degrades single-stranded DNA into large acid-insoluble oligonucleotides, which are then degraded further into small acid-soluble oligonucleotides.</text>
</comment>
<feature type="domain" description="Exonuclease VII large subunit C-terminal" evidence="9">
    <location>
        <begin position="123"/>
        <end position="439"/>
    </location>
</feature>
<gene>
    <name evidence="5" type="primary">xseA</name>
    <name evidence="11" type="ORF">SAMN02745124_02596</name>
</gene>
<keyword evidence="1 5" id="KW-0963">Cytoplasm</keyword>
<dbReference type="RefSeq" id="WP_073376662.1">
    <property type="nucleotide sequence ID" value="NZ_FQXS01000015.1"/>
</dbReference>
<dbReference type="AlphaFoldDB" id="A0A1M5WWW4"/>
<dbReference type="GO" id="GO:0006308">
    <property type="term" value="P:DNA catabolic process"/>
    <property type="evidence" value="ECO:0007669"/>
    <property type="project" value="UniProtKB-UniRule"/>
</dbReference>
<dbReference type="EMBL" id="FQXS01000015">
    <property type="protein sequence ID" value="SHH92089.1"/>
    <property type="molecule type" value="Genomic_DNA"/>
</dbReference>
<evidence type="ECO:0000256" key="7">
    <source>
        <dbReference type="SAM" id="Coils"/>
    </source>
</evidence>
<dbReference type="InterPro" id="IPR025824">
    <property type="entry name" value="OB-fold_nuc-bd_dom"/>
</dbReference>